<dbReference type="Proteomes" id="UP000525298">
    <property type="component" value="Unassembled WGS sequence"/>
</dbReference>
<protein>
    <submittedName>
        <fullName evidence="1">Tyrosyl-tRNA synthetase</fullName>
    </submittedName>
</protein>
<evidence type="ECO:0000313" key="2">
    <source>
        <dbReference type="Proteomes" id="UP000525298"/>
    </source>
</evidence>
<organism evidence="1 2">
    <name type="scientific">Desulfosalsimonas propionicica</name>
    <dbReference type="NCBI Taxonomy" id="332175"/>
    <lineage>
        <taxon>Bacteria</taxon>
        <taxon>Pseudomonadati</taxon>
        <taxon>Thermodesulfobacteriota</taxon>
        <taxon>Desulfobacteria</taxon>
        <taxon>Desulfobacterales</taxon>
        <taxon>Desulfosalsimonadaceae</taxon>
        <taxon>Desulfosalsimonas</taxon>
    </lineage>
</organism>
<dbReference type="GO" id="GO:0004812">
    <property type="term" value="F:aminoacyl-tRNA ligase activity"/>
    <property type="evidence" value="ECO:0007669"/>
    <property type="project" value="UniProtKB-KW"/>
</dbReference>
<proteinExistence type="predicted"/>
<sequence>MLKHTLSKLEEKIKTSGNIPENKKQEYYELLSRLNEEITDLAETDLQRAESIKKFTKASAHEATREELDPNLLETSIQGLRQSVRDFRTSHPRLVDTVNDICIFLSKLGI</sequence>
<dbReference type="RefSeq" id="WP_181551302.1">
    <property type="nucleotide sequence ID" value="NZ_JACDUS010000004.1"/>
</dbReference>
<keyword evidence="1" id="KW-0030">Aminoacyl-tRNA synthetase</keyword>
<reference evidence="1 2" key="1">
    <citation type="submission" date="2020-07" db="EMBL/GenBank/DDBJ databases">
        <title>Genomic Encyclopedia of Type Strains, Phase IV (KMG-IV): sequencing the most valuable type-strain genomes for metagenomic binning, comparative biology and taxonomic classification.</title>
        <authorList>
            <person name="Goeker M."/>
        </authorList>
    </citation>
    <scope>NUCLEOTIDE SEQUENCE [LARGE SCALE GENOMIC DNA]</scope>
    <source>
        <strain evidence="1 2">DSM 17721</strain>
    </source>
</reference>
<dbReference type="Pfam" id="PF14357">
    <property type="entry name" value="DUF4404"/>
    <property type="match status" value="1"/>
</dbReference>
<dbReference type="EMBL" id="JACDUS010000004">
    <property type="protein sequence ID" value="MBA2881666.1"/>
    <property type="molecule type" value="Genomic_DNA"/>
</dbReference>
<comment type="caution">
    <text evidence="1">The sequence shown here is derived from an EMBL/GenBank/DDBJ whole genome shotgun (WGS) entry which is preliminary data.</text>
</comment>
<evidence type="ECO:0000313" key="1">
    <source>
        <dbReference type="EMBL" id="MBA2881666.1"/>
    </source>
</evidence>
<accession>A0A7W0C9J9</accession>
<gene>
    <name evidence="1" type="ORF">HNR65_001993</name>
</gene>
<dbReference type="InterPro" id="IPR025516">
    <property type="entry name" value="DUF4404"/>
</dbReference>
<name>A0A7W0C9J9_9BACT</name>
<keyword evidence="1" id="KW-0436">Ligase</keyword>
<keyword evidence="2" id="KW-1185">Reference proteome</keyword>
<dbReference type="AlphaFoldDB" id="A0A7W0C9J9"/>